<evidence type="ECO:0008006" key="8">
    <source>
        <dbReference type="Google" id="ProtNLM"/>
    </source>
</evidence>
<dbReference type="RefSeq" id="WP_170020496.1">
    <property type="nucleotide sequence ID" value="NZ_JABCSC020000001.1"/>
</dbReference>
<evidence type="ECO:0000256" key="4">
    <source>
        <dbReference type="ARBA" id="ARBA00023136"/>
    </source>
</evidence>
<dbReference type="EMBL" id="JABCSC020000001">
    <property type="protein sequence ID" value="NSL54061.1"/>
    <property type="molecule type" value="Genomic_DNA"/>
</dbReference>
<feature type="transmembrane region" description="Helical" evidence="5">
    <location>
        <begin position="128"/>
        <end position="150"/>
    </location>
</feature>
<dbReference type="Proteomes" id="UP000778523">
    <property type="component" value="Unassembled WGS sequence"/>
</dbReference>
<feature type="transmembrane region" description="Helical" evidence="5">
    <location>
        <begin position="171"/>
        <end position="188"/>
    </location>
</feature>
<dbReference type="InterPro" id="IPR002657">
    <property type="entry name" value="BilAc:Na_symport/Acr3"/>
</dbReference>
<keyword evidence="7" id="KW-1185">Reference proteome</keyword>
<protein>
    <recommendedName>
        <fullName evidence="8">Na+-dependent transporter</fullName>
    </recommendedName>
</protein>
<gene>
    <name evidence="6" type="ORF">HJ583_003390</name>
</gene>
<name>A0ABX2IC56_9RHOO</name>
<feature type="transmembrane region" description="Helical" evidence="5">
    <location>
        <begin position="39"/>
        <end position="58"/>
    </location>
</feature>
<keyword evidence="2 5" id="KW-0812">Transmembrane</keyword>
<evidence type="ECO:0000313" key="7">
    <source>
        <dbReference type="Proteomes" id="UP000778523"/>
    </source>
</evidence>
<feature type="transmembrane region" description="Helical" evidence="5">
    <location>
        <begin position="6"/>
        <end position="27"/>
    </location>
</feature>
<evidence type="ECO:0000313" key="6">
    <source>
        <dbReference type="EMBL" id="NSL54061.1"/>
    </source>
</evidence>
<evidence type="ECO:0000256" key="3">
    <source>
        <dbReference type="ARBA" id="ARBA00022989"/>
    </source>
</evidence>
<feature type="transmembrane region" description="Helical" evidence="5">
    <location>
        <begin position="64"/>
        <end position="84"/>
    </location>
</feature>
<evidence type="ECO:0000256" key="1">
    <source>
        <dbReference type="ARBA" id="ARBA00004141"/>
    </source>
</evidence>
<organism evidence="6 7">
    <name type="scientific">Uliginosibacterium aquaticum</name>
    <dbReference type="NCBI Taxonomy" id="2731212"/>
    <lineage>
        <taxon>Bacteria</taxon>
        <taxon>Pseudomonadati</taxon>
        <taxon>Pseudomonadota</taxon>
        <taxon>Betaproteobacteria</taxon>
        <taxon>Rhodocyclales</taxon>
        <taxon>Zoogloeaceae</taxon>
        <taxon>Uliginosibacterium</taxon>
    </lineage>
</organism>
<evidence type="ECO:0000256" key="2">
    <source>
        <dbReference type="ARBA" id="ARBA00022692"/>
    </source>
</evidence>
<reference evidence="6 7" key="1">
    <citation type="submission" date="2020-06" db="EMBL/GenBank/DDBJ databases">
        <title>Draft genome of Uliginosibacterium sp. IMCC34675.</title>
        <authorList>
            <person name="Song J."/>
        </authorList>
    </citation>
    <scope>NUCLEOTIDE SEQUENCE [LARGE SCALE GENOMIC DNA]</scope>
    <source>
        <strain evidence="6 7">IMCC34675</strain>
    </source>
</reference>
<accession>A0ABX2IC56</accession>
<keyword evidence="4 5" id="KW-0472">Membrane</keyword>
<dbReference type="InterPro" id="IPR038770">
    <property type="entry name" value="Na+/solute_symporter_sf"/>
</dbReference>
<proteinExistence type="predicted"/>
<dbReference type="Gene3D" id="1.20.1530.20">
    <property type="match status" value="1"/>
</dbReference>
<keyword evidence="3 5" id="KW-1133">Transmembrane helix</keyword>
<dbReference type="Pfam" id="PF01758">
    <property type="entry name" value="SBF"/>
    <property type="match status" value="1"/>
</dbReference>
<comment type="caution">
    <text evidence="6">The sequence shown here is derived from an EMBL/GenBank/DDBJ whole genome shotgun (WGS) entry which is preliminary data.</text>
</comment>
<sequence length="289" mass="31080">MLISALLPGIQILIMGMAFALGLSIHPEDFASFWRQRSQALRAGLAMFVCVPLVAVLLTRLLPLSPAAATTLIVLAASSGVPLLPRKLHWLEHSPFTFGLLLHSVLCASVMLPLWIHFAAHPEHEPPALQVFSVMARAYLLPMLCGILLHRLRPAFAERISQGMIRIGSRLLLAFLVGVLGTQWRMFAELNGTNMLALTLLFTASIAIGHLLGGPAPKDRTALAVSCSQRFAGVAVLLSASAPGGELLFGVLVYALLAQLLEQAYVMWQKRYMASTAGLINSGSVPPPP</sequence>
<feature type="transmembrane region" description="Helical" evidence="5">
    <location>
        <begin position="194"/>
        <end position="214"/>
    </location>
</feature>
<comment type="subcellular location">
    <subcellularLocation>
        <location evidence="1">Membrane</location>
        <topology evidence="1">Multi-pass membrane protein</topology>
    </subcellularLocation>
</comment>
<feature type="transmembrane region" description="Helical" evidence="5">
    <location>
        <begin position="96"/>
        <end position="116"/>
    </location>
</feature>
<evidence type="ECO:0000256" key="5">
    <source>
        <dbReference type="SAM" id="Phobius"/>
    </source>
</evidence>